<dbReference type="InterPro" id="IPR008136">
    <property type="entry name" value="CinA_C"/>
</dbReference>
<feature type="domain" description="CinA C-terminal" evidence="1">
    <location>
        <begin position="12"/>
        <end position="161"/>
    </location>
</feature>
<keyword evidence="3" id="KW-1185">Reference proteome</keyword>
<sequence length="169" mass="16973">MSDPLVASTKAWQLVALLAAHGQTVATAESLTGGLLSATLAGVSGASSVLRGGLVVYATDLKASLGGVTPAVLEDLGAVSARTATELAIGAARTCEATWGIGITGVAGPEPQEGKPPGTVHIAITRGEKGPVEVLTPQLSGDRWDIRIGSVNAAIDGLLQRLSWISGKN</sequence>
<proteinExistence type="predicted"/>
<dbReference type="SUPFAM" id="SSF142433">
    <property type="entry name" value="CinA-like"/>
    <property type="match status" value="1"/>
</dbReference>
<dbReference type="STRING" id="640132.Srot_0931"/>
<evidence type="ECO:0000313" key="3">
    <source>
        <dbReference type="Proteomes" id="UP000002247"/>
    </source>
</evidence>
<dbReference type="KEGG" id="srt:Srot_0931"/>
<gene>
    <name evidence="2" type="ordered locus">Srot_0931</name>
</gene>
<dbReference type="EMBL" id="CP001958">
    <property type="protein sequence ID" value="ADG97405.1"/>
    <property type="molecule type" value="Genomic_DNA"/>
</dbReference>
<reference evidence="2 3" key="1">
    <citation type="journal article" date="2010" name="Stand. Genomic Sci.">
        <title>Complete genome sequence of Segniliparus rotundus type strain (CDC 1076).</title>
        <authorList>
            <person name="Sikorski J."/>
            <person name="Lapidus A."/>
            <person name="Copeland A."/>
            <person name="Misra M."/>
            <person name="Glavina Del Rio T."/>
            <person name="Nolan M."/>
            <person name="Lucas S."/>
            <person name="Chen F."/>
            <person name="Tice H."/>
            <person name="Cheng J.F."/>
            <person name="Jando M."/>
            <person name="Schneider S."/>
            <person name="Bruce D."/>
            <person name="Goodwin L."/>
            <person name="Pitluck S."/>
            <person name="Liolios K."/>
            <person name="Mikhailova N."/>
            <person name="Pati A."/>
            <person name="Ivanova N."/>
            <person name="Mavromatis K."/>
            <person name="Chen A."/>
            <person name="Palaniappan K."/>
            <person name="Chertkov O."/>
            <person name="Land M."/>
            <person name="Hauser L."/>
            <person name="Chang Y.J."/>
            <person name="Jeffries C.D."/>
            <person name="Brettin T."/>
            <person name="Detter J.C."/>
            <person name="Han C."/>
            <person name="Rohde M."/>
            <person name="Goker M."/>
            <person name="Bristow J."/>
            <person name="Eisen J.A."/>
            <person name="Markowitz V."/>
            <person name="Hugenholtz P."/>
            <person name="Kyrpides N.C."/>
            <person name="Klenk H.P."/>
        </authorList>
    </citation>
    <scope>NUCLEOTIDE SEQUENCE [LARGE SCALE GENOMIC DNA]</scope>
    <source>
        <strain evidence="3">ATCC BAA-972 / CDC 1076 / CIP 108378 / DSM 44985 / JCM 13578</strain>
    </source>
</reference>
<dbReference type="eggNOG" id="COG1546">
    <property type="taxonomic scope" value="Bacteria"/>
</dbReference>
<dbReference type="RefSeq" id="WP_013137861.1">
    <property type="nucleotide sequence ID" value="NC_014168.1"/>
</dbReference>
<accession>D6ZEN1</accession>
<dbReference type="OrthoDB" id="1253990at2"/>
<dbReference type="Proteomes" id="UP000002247">
    <property type="component" value="Chromosome"/>
</dbReference>
<name>D6ZEN1_SEGRD</name>
<dbReference type="HOGENOM" id="CLU_030805_1_0_11"/>
<evidence type="ECO:0000313" key="2">
    <source>
        <dbReference type="EMBL" id="ADG97405.1"/>
    </source>
</evidence>
<dbReference type="AlphaFoldDB" id="D6ZEN1"/>
<dbReference type="Gene3D" id="3.90.950.20">
    <property type="entry name" value="CinA-like"/>
    <property type="match status" value="1"/>
</dbReference>
<evidence type="ECO:0000259" key="1">
    <source>
        <dbReference type="Pfam" id="PF02464"/>
    </source>
</evidence>
<dbReference type="InterPro" id="IPR036653">
    <property type="entry name" value="CinA-like_C"/>
</dbReference>
<organism evidence="2 3">
    <name type="scientific">Segniliparus rotundus (strain ATCC BAA-972 / CDC 1076 / CIP 108378 / DSM 44985 / JCM 13578)</name>
    <dbReference type="NCBI Taxonomy" id="640132"/>
    <lineage>
        <taxon>Bacteria</taxon>
        <taxon>Bacillati</taxon>
        <taxon>Actinomycetota</taxon>
        <taxon>Actinomycetes</taxon>
        <taxon>Mycobacteriales</taxon>
        <taxon>Segniliparaceae</taxon>
        <taxon>Segniliparus</taxon>
    </lineage>
</organism>
<protein>
    <submittedName>
        <fullName evidence="2">CinA domain protein</fullName>
    </submittedName>
</protein>
<dbReference type="NCBIfam" id="TIGR00199">
    <property type="entry name" value="PncC_domain"/>
    <property type="match status" value="1"/>
</dbReference>
<dbReference type="Pfam" id="PF02464">
    <property type="entry name" value="CinA"/>
    <property type="match status" value="1"/>
</dbReference>